<dbReference type="InParanoid" id="D3BMS4"/>
<protein>
    <recommendedName>
        <fullName evidence="3">FNIP repeat-containing protein</fullName>
    </recommendedName>
</protein>
<dbReference type="Proteomes" id="UP000001396">
    <property type="component" value="Unassembled WGS sequence"/>
</dbReference>
<gene>
    <name evidence="1" type="ORF">PPL_12497</name>
</gene>
<dbReference type="OMA" id="RFLMINC"/>
<reference evidence="1 2" key="1">
    <citation type="journal article" date="2011" name="Genome Res.">
        <title>Phylogeny-wide analysis of social amoeba genomes highlights ancient origins for complex intercellular communication.</title>
        <authorList>
            <person name="Heidel A.J."/>
            <person name="Lawal H.M."/>
            <person name="Felder M."/>
            <person name="Schilde C."/>
            <person name="Helps N.R."/>
            <person name="Tunggal B."/>
            <person name="Rivero F."/>
            <person name="John U."/>
            <person name="Schleicher M."/>
            <person name="Eichinger L."/>
            <person name="Platzer M."/>
            <person name="Noegel A.A."/>
            <person name="Schaap P."/>
            <person name="Gloeckner G."/>
        </authorList>
    </citation>
    <scope>NUCLEOTIDE SEQUENCE [LARGE SCALE GENOMIC DNA]</scope>
    <source>
        <strain evidence="2">ATCC 26659 / Pp 5 / PN500</strain>
    </source>
</reference>
<sequence length="547" mass="61299">MGGSQSKQLQLHQIIDDIKKTTTVVDENTTSMNLKNSVVNVSSKLLNSIIIQLDGTDSERICFSLPTSDKWYKQKDSYFKFNSDTLYRSLRIKDQFQFTANNDKFDVTISLNSDFTMFIGNQEEIKDHQLMYYEYYYNYNDEIIDIPSKVKVIKLSNSFNSDLNLFFKDKLANSNVVSICLGRDFNHSLENVKLPPTLESIRLGDSFNHPIRAGLLPSTVTRLAFGKGFASYNETVLPVNLKELAFEFHCDVNQLPQSFLKSIPSTLTSVGSVTPSSLDLLKKQFPSIETISLTSEIPQNLENGSIPSTITELTISAPTNVKPGSIPSSIKRFNLGLGFFSGELNDILPMDAKYDSLDLGYNRHIMPLVANSLPLNIKHLRLPSSYNHPLVIGSIPKSVESLHLGYEFDQELTTGVIPNSVRELTLSGDYTKPLNSGSIPNSVETLHFRTYNQKIKKNVLPSSIKTVSFSINAFQGNDKKLIESLPVSVQTILIYEFTQAKVIVNCRRIESDRFLMINCQKRSSIVGGFISSSSLNDLLIELSNSEN</sequence>
<evidence type="ECO:0000313" key="1">
    <source>
        <dbReference type="EMBL" id="EFA77286.1"/>
    </source>
</evidence>
<dbReference type="PANTHER" id="PTHR32134">
    <property type="entry name" value="FNIP REPEAT-CONTAINING PROTEIN"/>
    <property type="match status" value="1"/>
</dbReference>
<proteinExistence type="predicted"/>
<dbReference type="InterPro" id="IPR008615">
    <property type="entry name" value="FNIP"/>
</dbReference>
<dbReference type="PANTHER" id="PTHR32134:SF92">
    <property type="entry name" value="FNIP REPEAT-CONTAINING PROTEIN"/>
    <property type="match status" value="1"/>
</dbReference>
<evidence type="ECO:0000313" key="2">
    <source>
        <dbReference type="Proteomes" id="UP000001396"/>
    </source>
</evidence>
<dbReference type="Pfam" id="PF05725">
    <property type="entry name" value="FNIP"/>
    <property type="match status" value="3"/>
</dbReference>
<keyword evidence="2" id="KW-1185">Reference proteome</keyword>
<dbReference type="InterPro" id="IPR051251">
    <property type="entry name" value="STK_FNIP-Repeat"/>
</dbReference>
<dbReference type="GeneID" id="31367964"/>
<dbReference type="RefSeq" id="XP_020429415.1">
    <property type="nucleotide sequence ID" value="XM_020583228.1"/>
</dbReference>
<evidence type="ECO:0008006" key="3">
    <source>
        <dbReference type="Google" id="ProtNLM"/>
    </source>
</evidence>
<accession>D3BMS4</accession>
<dbReference type="SUPFAM" id="SSF52058">
    <property type="entry name" value="L domain-like"/>
    <property type="match status" value="1"/>
</dbReference>
<dbReference type="EMBL" id="ADBJ01000043">
    <property type="protein sequence ID" value="EFA77286.1"/>
    <property type="molecule type" value="Genomic_DNA"/>
</dbReference>
<organism evidence="1 2">
    <name type="scientific">Heterostelium pallidum (strain ATCC 26659 / Pp 5 / PN500)</name>
    <name type="common">Cellular slime mold</name>
    <name type="synonym">Polysphondylium pallidum</name>
    <dbReference type="NCBI Taxonomy" id="670386"/>
    <lineage>
        <taxon>Eukaryota</taxon>
        <taxon>Amoebozoa</taxon>
        <taxon>Evosea</taxon>
        <taxon>Eumycetozoa</taxon>
        <taxon>Dictyostelia</taxon>
        <taxon>Acytosteliales</taxon>
        <taxon>Acytosteliaceae</taxon>
        <taxon>Heterostelium</taxon>
    </lineage>
</organism>
<dbReference type="AlphaFoldDB" id="D3BMS4"/>
<comment type="caution">
    <text evidence="1">The sequence shown here is derived from an EMBL/GenBank/DDBJ whole genome shotgun (WGS) entry which is preliminary data.</text>
</comment>
<name>D3BMS4_HETP5</name>